<dbReference type="SUPFAM" id="SSF53098">
    <property type="entry name" value="Ribonuclease H-like"/>
    <property type="match status" value="1"/>
</dbReference>
<feature type="compositionally biased region" description="Low complexity" evidence="1">
    <location>
        <begin position="21"/>
        <end position="42"/>
    </location>
</feature>
<dbReference type="AlphaFoldDB" id="A0A5J9VVJ7"/>
<dbReference type="InterPro" id="IPR012337">
    <property type="entry name" value="RNaseH-like_sf"/>
</dbReference>
<dbReference type="Proteomes" id="UP000324897">
    <property type="component" value="Chromosome 4"/>
</dbReference>
<evidence type="ECO:0000256" key="1">
    <source>
        <dbReference type="SAM" id="MobiDB-lite"/>
    </source>
</evidence>
<dbReference type="InterPro" id="IPR025398">
    <property type="entry name" value="DUF4371"/>
</dbReference>
<evidence type="ECO:0000313" key="3">
    <source>
        <dbReference type="EMBL" id="TVU39404.1"/>
    </source>
</evidence>
<name>A0A5J9VVJ7_9POAL</name>
<reference evidence="3 4" key="1">
    <citation type="journal article" date="2019" name="Sci. Rep.">
        <title>A high-quality genome of Eragrostis curvula grass provides insights into Poaceae evolution and supports new strategies to enhance forage quality.</title>
        <authorList>
            <person name="Carballo J."/>
            <person name="Santos B.A.C.M."/>
            <person name="Zappacosta D."/>
            <person name="Garbus I."/>
            <person name="Selva J.P."/>
            <person name="Gallo C.A."/>
            <person name="Diaz A."/>
            <person name="Albertini E."/>
            <person name="Caccamo M."/>
            <person name="Echenique V."/>
        </authorList>
    </citation>
    <scope>NUCLEOTIDE SEQUENCE [LARGE SCALE GENOMIC DNA]</scope>
    <source>
        <strain evidence="4">cv. Victoria</strain>
        <tissue evidence="3">Leaf</tissue>
    </source>
</reference>
<dbReference type="PANTHER" id="PTHR11697:SF230">
    <property type="entry name" value="ZINC FINGER, MYM DOMAIN CONTAINING 1"/>
    <property type="match status" value="1"/>
</dbReference>
<keyword evidence="4" id="KW-1185">Reference proteome</keyword>
<organism evidence="3 4">
    <name type="scientific">Eragrostis curvula</name>
    <name type="common">weeping love grass</name>
    <dbReference type="NCBI Taxonomy" id="38414"/>
    <lineage>
        <taxon>Eukaryota</taxon>
        <taxon>Viridiplantae</taxon>
        <taxon>Streptophyta</taxon>
        <taxon>Embryophyta</taxon>
        <taxon>Tracheophyta</taxon>
        <taxon>Spermatophyta</taxon>
        <taxon>Magnoliopsida</taxon>
        <taxon>Liliopsida</taxon>
        <taxon>Poales</taxon>
        <taxon>Poaceae</taxon>
        <taxon>PACMAD clade</taxon>
        <taxon>Chloridoideae</taxon>
        <taxon>Eragrostideae</taxon>
        <taxon>Eragrostidinae</taxon>
        <taxon>Eragrostis</taxon>
    </lineage>
</organism>
<accession>A0A5J9VVJ7</accession>
<feature type="region of interest" description="Disordered" evidence="1">
    <location>
        <begin position="135"/>
        <end position="202"/>
    </location>
</feature>
<comment type="caution">
    <text evidence="3">The sequence shown here is derived from an EMBL/GenBank/DDBJ whole genome shotgun (WGS) entry which is preliminary data.</text>
</comment>
<gene>
    <name evidence="3" type="ORF">EJB05_12821</name>
</gene>
<dbReference type="PANTHER" id="PTHR11697">
    <property type="entry name" value="GENERAL TRANSCRIPTION FACTOR 2-RELATED ZINC FINGER PROTEIN"/>
    <property type="match status" value="1"/>
</dbReference>
<dbReference type="Gramene" id="TVU39404">
    <property type="protein sequence ID" value="TVU39404"/>
    <property type="gene ID" value="EJB05_12821"/>
</dbReference>
<sequence>MFLPPAPSTEGRATPFHRFRPQSPIPSSGSAPSRPSAGCSPAPFLPVPASPSFYRGRMARARRRWRRRATTACHLPENMEVDTAQLQEQGAVESKQWRRGGKLLLQLPREQLKSSPQPRNDTKYKNLDLKSFFSSNFSSSSGSGPSTRESGNNIVSEQGEVVVQGEREEPGETTRAGLGNAEHEEEQVSVHQPPPPQDAEGIKVFDPDAHVVSDPGLRLSIEEFHPNIRDDEPSDEKFGHDAFTKVGYRHWKNAYHGLPLHVGGTNSCHNRARAASDDFKNARASVEHKCETYDQDAEKKYEVRVTAAFDIANFLIAQAHAFRGHDEYEGSLNKGNFLEMIEWYKKTKEEVREAFEVLCPDNARMTSHKIQKDLCRSYAKEIAEVIKHEIGDKCFSVLIDESRDVSIAEQMAVIVRFVNDKGMVVERFLGLQHVPDTTSNALKKALLQMLSRYGLVVARLRGQGYDGASNMRGQFNGLQKQIRDENPYAFYVHCFAHQLQLVIVAVTSCCSSFSDFFTYVGLIVTSASSSCQRKDKLIAKHRDSTLSKLVSGEIVSGKGKHQSTTLVRPGDTRWGSHYITLLRIESMWDSVIKVLSGIHEDERNPGRAAGLVRKMECFDFVLNMKFMLKVLRITNELSLLLQRKDQNIVEAMSLLVDVKTRLMNFRNEGWQPLFEEAKSFCDAKKIPMPNMNEEVPRWGRSRLDGNLITLEHHYRVDTFIVALDSIITEMDHRFNEVSSELLVCFSCLDPRDSFSRFDIDKLARLTEIYDKDFSDDDRSYIRDQLELFLVHVSRVDDFV</sequence>
<evidence type="ECO:0000313" key="4">
    <source>
        <dbReference type="Proteomes" id="UP000324897"/>
    </source>
</evidence>
<dbReference type="OrthoDB" id="6621980at2759"/>
<evidence type="ECO:0000259" key="2">
    <source>
        <dbReference type="Pfam" id="PF14291"/>
    </source>
</evidence>
<feature type="non-terminal residue" evidence="3">
    <location>
        <position position="799"/>
    </location>
</feature>
<feature type="non-terminal residue" evidence="3">
    <location>
        <position position="1"/>
    </location>
</feature>
<dbReference type="Pfam" id="PF14291">
    <property type="entry name" value="DUF4371"/>
    <property type="match status" value="1"/>
</dbReference>
<proteinExistence type="predicted"/>
<protein>
    <recommendedName>
        <fullName evidence="2">DUF4371 domain-containing protein</fullName>
    </recommendedName>
</protein>
<feature type="region of interest" description="Disordered" evidence="1">
    <location>
        <begin position="1"/>
        <end position="52"/>
    </location>
</feature>
<feature type="compositionally biased region" description="Low complexity" evidence="1">
    <location>
        <begin position="135"/>
        <end position="164"/>
    </location>
</feature>
<dbReference type="EMBL" id="RWGY01000007">
    <property type="protein sequence ID" value="TVU39404.1"/>
    <property type="molecule type" value="Genomic_DNA"/>
</dbReference>
<dbReference type="InterPro" id="IPR055298">
    <property type="entry name" value="AtLOH3-like"/>
</dbReference>
<feature type="domain" description="DUF4371" evidence="2">
    <location>
        <begin position="241"/>
        <end position="477"/>
    </location>
</feature>